<dbReference type="InterPro" id="IPR012334">
    <property type="entry name" value="Pectin_lyas_fold"/>
</dbReference>
<dbReference type="PANTHER" id="PTHR12338">
    <property type="entry name" value="AUTOTRANSPORTER"/>
    <property type="match status" value="1"/>
</dbReference>
<dbReference type="Proteomes" id="UP001549366">
    <property type="component" value="Unassembled WGS sequence"/>
</dbReference>
<keyword evidence="6" id="KW-1185">Reference proteome</keyword>
<dbReference type="PANTHER" id="PTHR12338:SF8">
    <property type="entry name" value="HEME_HEMOPEXIN-BINDING PROTEIN"/>
    <property type="match status" value="1"/>
</dbReference>
<keyword evidence="2" id="KW-0964">Secreted</keyword>
<dbReference type="Gene3D" id="2.160.20.10">
    <property type="entry name" value="Single-stranded right-handed beta-helix, Pectin lyase-like"/>
    <property type="match status" value="1"/>
</dbReference>
<comment type="caution">
    <text evidence="5">The sequence shown here is derived from an EMBL/GenBank/DDBJ whole genome shotgun (WGS) entry which is preliminary data.</text>
</comment>
<dbReference type="InterPro" id="IPR008638">
    <property type="entry name" value="FhaB/CdiA-like_TPS"/>
</dbReference>
<dbReference type="SUPFAM" id="SSF51126">
    <property type="entry name" value="Pectin lyase-like"/>
    <property type="match status" value="1"/>
</dbReference>
<organism evidence="5 6">
    <name type="scientific">Endozoicomonas lisbonensis</name>
    <dbReference type="NCBI Taxonomy" id="3120522"/>
    <lineage>
        <taxon>Bacteria</taxon>
        <taxon>Pseudomonadati</taxon>
        <taxon>Pseudomonadota</taxon>
        <taxon>Gammaproteobacteria</taxon>
        <taxon>Oceanospirillales</taxon>
        <taxon>Endozoicomonadaceae</taxon>
        <taxon>Endozoicomonas</taxon>
    </lineage>
</organism>
<dbReference type="SMART" id="SM00912">
    <property type="entry name" value="Haemagg_act"/>
    <property type="match status" value="1"/>
</dbReference>
<evidence type="ECO:0000259" key="4">
    <source>
        <dbReference type="SMART" id="SM00912"/>
    </source>
</evidence>
<evidence type="ECO:0000256" key="1">
    <source>
        <dbReference type="ARBA" id="ARBA00004613"/>
    </source>
</evidence>
<comment type="subcellular location">
    <subcellularLocation>
        <location evidence="1">Secreted</location>
    </subcellularLocation>
</comment>
<proteinExistence type="predicted"/>
<keyword evidence="3" id="KW-0732">Signal</keyword>
<evidence type="ECO:0000313" key="6">
    <source>
        <dbReference type="Proteomes" id="UP001549366"/>
    </source>
</evidence>
<accession>A0ABV2SE20</accession>
<reference evidence="5 6" key="1">
    <citation type="submission" date="2024-06" db="EMBL/GenBank/DDBJ databases">
        <title>Genomic Encyclopedia of Type Strains, Phase V (KMG-V): Genome sequencing to study the core and pangenomes of soil and plant-associated prokaryotes.</title>
        <authorList>
            <person name="Whitman W."/>
        </authorList>
    </citation>
    <scope>NUCLEOTIDE SEQUENCE [LARGE SCALE GENOMIC DNA]</scope>
    <source>
        <strain evidence="5 6">NE40</strain>
    </source>
</reference>
<name>A0ABV2SE20_9GAMM</name>
<gene>
    <name evidence="5" type="ORF">V5J35_000546</name>
</gene>
<protein>
    <submittedName>
        <fullName evidence="5">Filamentous hemagglutinin family protein</fullName>
    </submittedName>
</protein>
<dbReference type="InterPro" id="IPR050909">
    <property type="entry name" value="Bact_Autotransporter_VF"/>
</dbReference>
<evidence type="ECO:0000256" key="2">
    <source>
        <dbReference type="ARBA" id="ARBA00022525"/>
    </source>
</evidence>
<dbReference type="InterPro" id="IPR011050">
    <property type="entry name" value="Pectin_lyase_fold/virulence"/>
</dbReference>
<sequence length="457" mass="46892">MFMNPDHLSSKLFYEGACGALATGSDTKQDQLAAPGPPKLNILRTGTFRLLSSFLLAGLVGIQAQANPLGGTVIHGDASFTDNGNHLIINQGSDRAIINWRDFSIGHGEITTFNMPSSSSAVLNRVFGDNLSTIFGTLNANGQVYLINPNGIVVGADGMINTQSFMASTLDVSDARFMEGNDLLFSGNSDATLINMGTIAADGGDVFLIARKVSNEGTITATDGTVGMAAGQEILLTRSGDQRLAVKLGGEGSSVDNAGHIQAIQAELKAVGNNPYALAVNNSGLIQANGVEEKAGRVYLSATGGTTSVSGSIIASGGEVQVLGDHVQLTDSARIDASGNEAGTILIGGDFQGKGDLQTAQTTTIEAGAQISADAHAGDGGRVIVWADGDTHFAGEISTRGAEGSRGGFVEVSGKQNLKFRGDVDTGGGTLLLDPTNIVIGDGADDTMDSETPDRVD</sequence>
<evidence type="ECO:0000256" key="3">
    <source>
        <dbReference type="ARBA" id="ARBA00022729"/>
    </source>
</evidence>
<dbReference type="Pfam" id="PF05860">
    <property type="entry name" value="TPS"/>
    <property type="match status" value="1"/>
</dbReference>
<dbReference type="NCBIfam" id="TIGR01901">
    <property type="entry name" value="adhes_NPXG"/>
    <property type="match status" value="1"/>
</dbReference>
<dbReference type="EMBL" id="JBEWTB010000002">
    <property type="protein sequence ID" value="MET4755354.1"/>
    <property type="molecule type" value="Genomic_DNA"/>
</dbReference>
<feature type="domain" description="Filamentous haemagglutinin FhaB/tRNA nuclease CdiA-like TPS" evidence="4">
    <location>
        <begin position="64"/>
        <end position="176"/>
    </location>
</feature>
<evidence type="ECO:0000313" key="5">
    <source>
        <dbReference type="EMBL" id="MET4755354.1"/>
    </source>
</evidence>